<dbReference type="Pfam" id="PF08478">
    <property type="entry name" value="POTRA_1"/>
    <property type="match status" value="1"/>
</dbReference>
<evidence type="ECO:0000256" key="1">
    <source>
        <dbReference type="ARBA" id="ARBA00022475"/>
    </source>
</evidence>
<organism evidence="8 9">
    <name type="scientific">Anabaenopsis arnoldii</name>
    <dbReference type="NCBI Taxonomy" id="2152938"/>
    <lineage>
        <taxon>Bacteria</taxon>
        <taxon>Bacillati</taxon>
        <taxon>Cyanobacteriota</taxon>
        <taxon>Cyanophyceae</taxon>
        <taxon>Nostocales</taxon>
        <taxon>Nodulariaceae</taxon>
        <taxon>Anabaenopsis</taxon>
    </lineage>
</organism>
<feature type="transmembrane region" description="Helical" evidence="6">
    <location>
        <begin position="30"/>
        <end position="49"/>
    </location>
</feature>
<keyword evidence="3 6" id="KW-0812">Transmembrane</keyword>
<evidence type="ECO:0000259" key="7">
    <source>
        <dbReference type="Pfam" id="PF08478"/>
    </source>
</evidence>
<reference evidence="8 9" key="1">
    <citation type="submission" date="2023-01" db="EMBL/GenBank/DDBJ databases">
        <title>Genomes from the Australian National Cyanobacteria Reference Collection.</title>
        <authorList>
            <person name="Willis A."/>
            <person name="Lee E.M.F."/>
        </authorList>
    </citation>
    <scope>NUCLEOTIDE SEQUENCE [LARGE SCALE GENOMIC DNA]</scope>
    <source>
        <strain evidence="8 9">CS-1033</strain>
    </source>
</reference>
<evidence type="ECO:0000256" key="2">
    <source>
        <dbReference type="ARBA" id="ARBA00022618"/>
    </source>
</evidence>
<keyword evidence="2" id="KW-0132">Cell division</keyword>
<keyword evidence="4 6" id="KW-1133">Transmembrane helix</keyword>
<keyword evidence="6" id="KW-0472">Membrane</keyword>
<comment type="caution">
    <text evidence="8">The sequence shown here is derived from an EMBL/GenBank/DDBJ whole genome shotgun (WGS) entry which is preliminary data.</text>
</comment>
<keyword evidence="9" id="KW-1185">Reference proteome</keyword>
<evidence type="ECO:0000256" key="4">
    <source>
        <dbReference type="ARBA" id="ARBA00022989"/>
    </source>
</evidence>
<gene>
    <name evidence="8" type="ORF">PN457_13300</name>
</gene>
<evidence type="ECO:0000256" key="3">
    <source>
        <dbReference type="ARBA" id="ARBA00022692"/>
    </source>
</evidence>
<evidence type="ECO:0000256" key="5">
    <source>
        <dbReference type="ARBA" id="ARBA00023306"/>
    </source>
</evidence>
<dbReference type="InterPro" id="IPR050487">
    <property type="entry name" value="FtsQ_DivIB"/>
</dbReference>
<keyword evidence="1" id="KW-1003">Cell membrane</keyword>
<protein>
    <submittedName>
        <fullName evidence="8">FtsQ-type POTRA domain-containing protein</fullName>
    </submittedName>
</protein>
<dbReference type="EMBL" id="JAQMUH010000148">
    <property type="protein sequence ID" value="MDB9540619.1"/>
    <property type="molecule type" value="Genomic_DNA"/>
</dbReference>
<dbReference type="RefSeq" id="WP_271733858.1">
    <property type="nucleotide sequence ID" value="NZ_JANQDP010000155.1"/>
</dbReference>
<name>A0ABT5ATH8_9CYAN</name>
<dbReference type="Gene3D" id="3.10.20.310">
    <property type="entry name" value="membrane protein fhac"/>
    <property type="match status" value="1"/>
</dbReference>
<evidence type="ECO:0000256" key="6">
    <source>
        <dbReference type="SAM" id="Phobius"/>
    </source>
</evidence>
<evidence type="ECO:0000313" key="9">
    <source>
        <dbReference type="Proteomes" id="UP001212499"/>
    </source>
</evidence>
<dbReference type="PANTHER" id="PTHR37820:SF1">
    <property type="entry name" value="CELL DIVISION PROTEIN FTSQ"/>
    <property type="match status" value="1"/>
</dbReference>
<dbReference type="InterPro" id="IPR013685">
    <property type="entry name" value="POTRA_FtsQ_type"/>
</dbReference>
<dbReference type="PANTHER" id="PTHR37820">
    <property type="entry name" value="CELL DIVISION PROTEIN DIVIB"/>
    <property type="match status" value="1"/>
</dbReference>
<sequence>MPGTVSGSRNDLSERRHQIRRQHRVKIIQAIWRTVVISGLAGGLFWVAVQPIWVVKAQEQIIVKSGEQLLSPEAIESLLEISYPQSLWRIKPQAIANSLQEKPTIAQATVRRRLFPPGLNIEIQPRVPVAIALQPVDKVTSQSPRENSPAGLLDGNGVLMPLEKYKLFHPQIKLPSLKVIGSPEQYGSYWSQVYPLLTQSPVKIMEVDWQDPNNIILKTQLLGDVHIGAFSPELTRKVKILAQMRYLSAKMDFSQIKYIDLRNPASPLVHMNQIDPKEHPQNP</sequence>
<dbReference type="Proteomes" id="UP001212499">
    <property type="component" value="Unassembled WGS sequence"/>
</dbReference>
<accession>A0ABT5ATH8</accession>
<proteinExistence type="predicted"/>
<evidence type="ECO:0000313" key="8">
    <source>
        <dbReference type="EMBL" id="MDB9540619.1"/>
    </source>
</evidence>
<feature type="domain" description="POTRA" evidence="7">
    <location>
        <begin position="58"/>
        <end position="124"/>
    </location>
</feature>
<keyword evidence="5" id="KW-0131">Cell cycle</keyword>